<reference evidence="5" key="1">
    <citation type="journal article" date="2008" name="J. Bacteriol.">
        <title>Genome sequence of the fish pathogen Renibacterium salmoninarum suggests reductive evolution away from an environmental Arthrobacter ancestor.</title>
        <authorList>
            <person name="Wiens G.D."/>
            <person name="Rockey D.D."/>
            <person name="Wu Z."/>
            <person name="Chang J."/>
            <person name="Levy R."/>
            <person name="Crane S."/>
            <person name="Chen D.S."/>
            <person name="Capri G.R."/>
            <person name="Burnett J.R."/>
            <person name="Sudheesh P.S."/>
            <person name="Schipma M.J."/>
            <person name="Burd H."/>
            <person name="Bhattacharyya A."/>
            <person name="Rhodes L.D."/>
            <person name="Kaul R."/>
            <person name="Strom M.S."/>
        </authorList>
    </citation>
    <scope>NUCLEOTIDE SEQUENCE [LARGE SCALE GENOMIC DNA]</scope>
    <source>
        <strain evidence="5">ATCC 33209 / DSM 20767 / JCM 11484 / NBRC 15589 / NCIMB 2235</strain>
    </source>
</reference>
<dbReference type="HOGENOM" id="CLU_376373_0_0_11"/>
<dbReference type="GO" id="GO:0005737">
    <property type="term" value="C:cytoplasm"/>
    <property type="evidence" value="ECO:0007669"/>
    <property type="project" value="TreeGrafter"/>
</dbReference>
<dbReference type="Pfam" id="PF02567">
    <property type="entry name" value="PhzC-PhzF"/>
    <property type="match status" value="1"/>
</dbReference>
<evidence type="ECO:0000256" key="3">
    <source>
        <dbReference type="SAM" id="Phobius"/>
    </source>
</evidence>
<comment type="similarity">
    <text evidence="1">Belongs to the PhzF family.</text>
</comment>
<dbReference type="Pfam" id="PF07690">
    <property type="entry name" value="MFS_1"/>
    <property type="match status" value="2"/>
</dbReference>
<keyword evidence="3" id="KW-0812">Transmembrane</keyword>
<dbReference type="Gene3D" id="3.10.310.10">
    <property type="entry name" value="Diaminopimelate Epimerase, Chain A, domain 1"/>
    <property type="match status" value="2"/>
</dbReference>
<feature type="transmembrane region" description="Helical" evidence="3">
    <location>
        <begin position="58"/>
        <end position="77"/>
    </location>
</feature>
<sequence length="737" mass="77106">MGSALGSGLLRPFLLLYAAGISQLSIEVAGLARSAGFIVGLAVVPRAGRWVDTGARTRPMMATLLIRALGMASLLLIPGPAGFVITCVLQGIGNQAGPVTQGAVVSSLSRGFERDAVLASIRSLGNAGLGAGALLATVAAAAGGLGMQWLAAATGVAYLISLLLISTVAIPAVDLAASSRRRHLGPLDEADKPAMRQLNLLNVANLPYALCFDILEVALPAILVTQLLASASWASGIFVGNTVLVIVLQLPVVIWMARRQRKTVFALAGLVLSVSYLGFFAAGSLGGNAGAAGLAAVSVLYTLGEIMYTGVNSALVIDVAPPHLLGRALARWQLSAGFGKAVAPFIITVLIGIGTGWLWLVLIAGTLVGAVLIYFLAPCDAQLRSVGLAVRSNDTSNNKAADRLRKALRQREREILLADYGAMGMICHCRDVAKDSRTWYSERRPAMENIVNYDVEVLRLNAFAASAGGGNPAGVVLDASQLSADQMQAMAKQLGYAESAFVTQIPQPPTELTPGSVGIRYFSPYAGVPFCGHATVATAVALAERYGVGSYLFDTKSGEIKLETSQHGDSITASFTSVEPKGTEISAEVLATLLELLGLTAADLRVDYPPRIAYAGNPHPVLVISEDLIFDSFEFDPALIRQLMDQQGWPGTITVLRLLNAQTFEARNLFPVGVITEDPATGSAAASVGAYLRALGLVQTPTQVQIQQGRHVGRPSILEVDIPEHGGITVTGSATQL</sequence>
<dbReference type="SUPFAM" id="SSF54506">
    <property type="entry name" value="Diaminopimelate epimerase-like"/>
    <property type="match status" value="1"/>
</dbReference>
<dbReference type="GO" id="GO:0016853">
    <property type="term" value="F:isomerase activity"/>
    <property type="evidence" value="ECO:0007669"/>
    <property type="project" value="UniProtKB-KW"/>
</dbReference>
<dbReference type="KEGG" id="rsa:RSal33209_0919"/>
<feature type="transmembrane region" description="Helical" evidence="3">
    <location>
        <begin position="198"/>
        <end position="223"/>
    </location>
</feature>
<organism evidence="4 5">
    <name type="scientific">Renibacterium salmoninarum (strain ATCC 33209 / DSM 20767 / JCM 11484 / NBRC 15589 / NCIMB 2235)</name>
    <dbReference type="NCBI Taxonomy" id="288705"/>
    <lineage>
        <taxon>Bacteria</taxon>
        <taxon>Bacillati</taxon>
        <taxon>Actinomycetota</taxon>
        <taxon>Actinomycetes</taxon>
        <taxon>Micrococcales</taxon>
        <taxon>Micrococcaceae</taxon>
        <taxon>Renibacterium</taxon>
    </lineage>
</organism>
<feature type="transmembrane region" description="Helical" evidence="3">
    <location>
        <begin position="129"/>
        <end position="150"/>
    </location>
</feature>
<dbReference type="SUPFAM" id="SSF103473">
    <property type="entry name" value="MFS general substrate transporter"/>
    <property type="match status" value="1"/>
</dbReference>
<dbReference type="Proteomes" id="UP000002007">
    <property type="component" value="Chromosome"/>
</dbReference>
<accession>A9WQM0</accession>
<dbReference type="PANTHER" id="PTHR13774:SF39">
    <property type="entry name" value="BIOSYNTHESIS PROTEIN, PUTATIVE-RELATED"/>
    <property type="match status" value="1"/>
</dbReference>
<dbReference type="PANTHER" id="PTHR13774">
    <property type="entry name" value="PHENAZINE BIOSYNTHESIS PROTEIN"/>
    <property type="match status" value="1"/>
</dbReference>
<keyword evidence="3" id="KW-1133">Transmembrane helix</keyword>
<dbReference type="eggNOG" id="COG0384">
    <property type="taxonomic scope" value="Bacteria"/>
</dbReference>
<dbReference type="InterPro" id="IPR003719">
    <property type="entry name" value="Phenazine_PhzF-like"/>
</dbReference>
<feature type="transmembrane region" description="Helical" evidence="3">
    <location>
        <begin position="235"/>
        <end position="257"/>
    </location>
</feature>
<feature type="transmembrane region" description="Helical" evidence="3">
    <location>
        <begin position="357"/>
        <end position="377"/>
    </location>
</feature>
<keyword evidence="3" id="KW-0472">Membrane</keyword>
<name>A9WQM0_RENSM</name>
<dbReference type="GO" id="GO:0022857">
    <property type="term" value="F:transmembrane transporter activity"/>
    <property type="evidence" value="ECO:0007669"/>
    <property type="project" value="InterPro"/>
</dbReference>
<dbReference type="STRING" id="288705.RSal33209_0919"/>
<dbReference type="RefSeq" id="WP_012244357.1">
    <property type="nucleotide sequence ID" value="NC_010168.1"/>
</dbReference>
<dbReference type="InterPro" id="IPR036259">
    <property type="entry name" value="MFS_trans_sf"/>
</dbReference>
<evidence type="ECO:0000313" key="5">
    <source>
        <dbReference type="Proteomes" id="UP000002007"/>
    </source>
</evidence>
<dbReference type="AlphaFoldDB" id="A9WQM0"/>
<protein>
    <submittedName>
        <fullName evidence="4">MFS transporter</fullName>
    </submittedName>
</protein>
<keyword evidence="5" id="KW-1185">Reference proteome</keyword>
<feature type="transmembrane region" description="Helical" evidence="3">
    <location>
        <begin position="264"/>
        <end position="285"/>
    </location>
</feature>
<gene>
    <name evidence="4" type="ordered locus">RSal33209_0919</name>
</gene>
<evidence type="ECO:0000256" key="1">
    <source>
        <dbReference type="ARBA" id="ARBA00008270"/>
    </source>
</evidence>
<evidence type="ECO:0000256" key="2">
    <source>
        <dbReference type="ARBA" id="ARBA00023235"/>
    </source>
</evidence>
<dbReference type="InterPro" id="IPR011701">
    <property type="entry name" value="MFS"/>
</dbReference>
<proteinExistence type="inferred from homology"/>
<feature type="transmembrane region" description="Helical" evidence="3">
    <location>
        <begin position="329"/>
        <end position="351"/>
    </location>
</feature>
<dbReference type="eggNOG" id="COG0477">
    <property type="taxonomic scope" value="Bacteria"/>
</dbReference>
<dbReference type="Gene3D" id="1.20.1250.20">
    <property type="entry name" value="MFS general substrate transporter like domains"/>
    <property type="match status" value="2"/>
</dbReference>
<keyword evidence="2" id="KW-0413">Isomerase</keyword>
<dbReference type="EMBL" id="CP000910">
    <property type="protein sequence ID" value="ABY22662.1"/>
    <property type="molecule type" value="Genomic_DNA"/>
</dbReference>
<evidence type="ECO:0000313" key="4">
    <source>
        <dbReference type="EMBL" id="ABY22662.1"/>
    </source>
</evidence>
<feature type="transmembrane region" description="Helical" evidence="3">
    <location>
        <begin position="156"/>
        <end position="177"/>
    </location>
</feature>
<dbReference type="NCBIfam" id="TIGR00654">
    <property type="entry name" value="PhzF_family"/>
    <property type="match status" value="1"/>
</dbReference>